<protein>
    <recommendedName>
        <fullName evidence="3">Gp5/Type VI secretion system Vgr protein OB-fold domain-containing protein</fullName>
    </recommendedName>
</protein>
<dbReference type="NCBIfam" id="TIGR01646">
    <property type="entry name" value="vgr_GE"/>
    <property type="match status" value="1"/>
</dbReference>
<sequence length="972" mass="105507">MELLSQKKYSFHTGALPENALAVVHFTGDEGISRLYAFDLDLLSRRLDLNLQDLLNKPATFTIHRPSGGDVAFKGMLSEFEQLGEFDGHGFYRARLVPRLWWLSITRHNQVFLDRTVPEILREVLVEGGLTSADFEFRLKGDYPPREFVCQYRESHFDFLSRWLEREGICYFFEQGRDGEKVVFVDDLAGHKEAPQGRRVAYAPASGLDALAQDETLKTFACRSQVIPSKVLLKDHDYLKPSLELEGKAEVDADGKGQVYLYGEHFHTPGEGERLARLRKEELLCRRNRVRGTGSAPFLAPGFTFQVERHFREDYNRTYLAVEVHHEGSQAGAFTSGLQKALAGLETAVFYRNDFVAIPSDVQFRPPQDTPAPRISGTLTARIDAAGAGQFAELDLHGRYKVVLPFDLSGRKDAKASAYLRMAQPYAGSDHGMHFPLHKDTEVLLTFLEGDPDSPVIAAAVPNAATPSVVLGANATQNRIVSSAGNEILLEDKAGSERILIFDKTYNNCIRLGAPDTSDTEMGARVTSRDSTGIVIFSPQHVWIESPLMDTLRTNSKGDVIPDATTITGSASYAGEIPTERVIKVHEVDAAAKPPTVRQRQDADLTALHLAAAAYNPPDAQPLVTQLKDRYYPAPAAQPPSPTVPATPPAPPKPNPTLSFMDGTTFSFTRTTRAFTYAKGPSYAVVCASPDGLDQDDSTQCGGPGNFLPAASGALTYKEKPGKGCGDWDGIAGSLLGAMAPGDTVVSKRYGNSYSYADGPTFTVTRGDSQTITLEGRQITQAYTLTSGGSRVVKTAETINDNGVVTTTAWDSILGTMTSISYNNRNGFIGTANFPLVPQLSLTQTISPSPTVAISNNVGLGSCVAITGYVGAQATIALYASAVANITYGKGVKFDLTINPITLAYDDVTKEFELKVPGVKAKDQNAMDIEDLKVALANTQINLNKVGVDLHEAGVALRKASARISSGIHIYF</sequence>
<dbReference type="Pfam" id="PF04717">
    <property type="entry name" value="Phage_base_V"/>
    <property type="match status" value="1"/>
</dbReference>
<dbReference type="InterPro" id="IPR006531">
    <property type="entry name" value="Gp5/Vgr_OB"/>
</dbReference>
<dbReference type="KEGG" id="msil:METEAL_29050"/>
<name>A0AA48K9P9_9BACT</name>
<dbReference type="Proteomes" id="UP001238179">
    <property type="component" value="Chromosome"/>
</dbReference>
<dbReference type="AlphaFoldDB" id="A0AA48K9P9"/>
<dbReference type="Gene3D" id="3.55.50.10">
    <property type="entry name" value="Baseplate protein-like domains"/>
    <property type="match status" value="1"/>
</dbReference>
<dbReference type="Gene3D" id="4.10.220.110">
    <property type="match status" value="1"/>
</dbReference>
<evidence type="ECO:0000256" key="1">
    <source>
        <dbReference type="ARBA" id="ARBA00005558"/>
    </source>
</evidence>
<keyword evidence="5" id="KW-1185">Reference proteome</keyword>
<accession>A0AA48K9P9</accession>
<feature type="compositionally biased region" description="Pro residues" evidence="2">
    <location>
        <begin position="636"/>
        <end position="655"/>
    </location>
</feature>
<evidence type="ECO:0000313" key="5">
    <source>
        <dbReference type="Proteomes" id="UP001238179"/>
    </source>
</evidence>
<evidence type="ECO:0000259" key="3">
    <source>
        <dbReference type="Pfam" id="PF04717"/>
    </source>
</evidence>
<dbReference type="EMBL" id="AP027080">
    <property type="protein sequence ID" value="BDU73731.1"/>
    <property type="molecule type" value="Genomic_DNA"/>
</dbReference>
<organism evidence="4 5">
    <name type="scientific">Mesoterricola silvestris</name>
    <dbReference type="NCBI Taxonomy" id="2927979"/>
    <lineage>
        <taxon>Bacteria</taxon>
        <taxon>Pseudomonadati</taxon>
        <taxon>Acidobacteriota</taxon>
        <taxon>Holophagae</taxon>
        <taxon>Holophagales</taxon>
        <taxon>Holophagaceae</taxon>
        <taxon>Mesoterricola</taxon>
    </lineage>
</organism>
<dbReference type="RefSeq" id="WP_316412400.1">
    <property type="nucleotide sequence ID" value="NZ_AP027080.1"/>
</dbReference>
<proteinExistence type="inferred from homology"/>
<gene>
    <name evidence="4" type="ORF">METEAL_29050</name>
</gene>
<dbReference type="InterPro" id="IPR037026">
    <property type="entry name" value="Vgr_OB-fold_dom_sf"/>
</dbReference>
<feature type="domain" description="Gp5/Type VI secretion system Vgr protein OB-fold" evidence="3">
    <location>
        <begin position="412"/>
        <end position="460"/>
    </location>
</feature>
<dbReference type="Pfam" id="PF05954">
    <property type="entry name" value="Phage_GPD"/>
    <property type="match status" value="1"/>
</dbReference>
<feature type="region of interest" description="Disordered" evidence="2">
    <location>
        <begin position="634"/>
        <end position="655"/>
    </location>
</feature>
<dbReference type="InterPro" id="IPR006533">
    <property type="entry name" value="T6SS_Vgr_RhsGE"/>
</dbReference>
<dbReference type="SUPFAM" id="SSF69255">
    <property type="entry name" value="gp5 N-terminal domain-like"/>
    <property type="match status" value="1"/>
</dbReference>
<dbReference type="Gene3D" id="2.40.50.230">
    <property type="entry name" value="Gp5 N-terminal domain"/>
    <property type="match status" value="1"/>
</dbReference>
<dbReference type="InterPro" id="IPR017847">
    <property type="entry name" value="T6SS_RhsGE_Vgr_subset"/>
</dbReference>
<comment type="similarity">
    <text evidence="1">Belongs to the VgrG protein family.</text>
</comment>
<dbReference type="NCBIfam" id="TIGR03361">
    <property type="entry name" value="VI_Rhs_Vgr"/>
    <property type="match status" value="1"/>
</dbReference>
<evidence type="ECO:0000256" key="2">
    <source>
        <dbReference type="SAM" id="MobiDB-lite"/>
    </source>
</evidence>
<evidence type="ECO:0000313" key="4">
    <source>
        <dbReference type="EMBL" id="BDU73731.1"/>
    </source>
</evidence>
<reference evidence="5" key="1">
    <citation type="journal article" date="2023" name="Int. J. Syst. Evol. Microbiol.">
        <title>Mesoterricola silvestris gen. nov., sp. nov., Mesoterricola sediminis sp. nov., Geothrix oryzae sp. nov., Geothrix edaphica sp. nov., Geothrix rubra sp. nov., and Geothrix limicola sp. nov., six novel members of Acidobacteriota isolated from soils.</title>
        <authorList>
            <person name="Itoh H."/>
            <person name="Sugisawa Y."/>
            <person name="Mise K."/>
            <person name="Xu Z."/>
            <person name="Kuniyasu M."/>
            <person name="Ushijima N."/>
            <person name="Kawano K."/>
            <person name="Kobayashi E."/>
            <person name="Shiratori Y."/>
            <person name="Masuda Y."/>
            <person name="Senoo K."/>
        </authorList>
    </citation>
    <scope>NUCLEOTIDE SEQUENCE [LARGE SCALE GENOMIC DNA]</scope>
    <source>
        <strain evidence="5">W79</strain>
    </source>
</reference>
<dbReference type="Gene3D" id="2.30.110.50">
    <property type="match status" value="1"/>
</dbReference>
<dbReference type="SUPFAM" id="SSF69279">
    <property type="entry name" value="Phage tail proteins"/>
    <property type="match status" value="2"/>
</dbReference>